<accession>A0A9J6FKC5</accession>
<dbReference type="EMBL" id="JABSTR010000001">
    <property type="protein sequence ID" value="KAH9362912.1"/>
    <property type="molecule type" value="Genomic_DNA"/>
</dbReference>
<name>A0A9J6FKC5_HAELO</name>
<evidence type="ECO:0000313" key="2">
    <source>
        <dbReference type="Proteomes" id="UP000821853"/>
    </source>
</evidence>
<dbReference type="OrthoDB" id="10523579at2759"/>
<keyword evidence="2" id="KW-1185">Reference proteome</keyword>
<gene>
    <name evidence="1" type="ORF">HPB48_014306</name>
</gene>
<evidence type="ECO:0000313" key="1">
    <source>
        <dbReference type="EMBL" id="KAH9362912.1"/>
    </source>
</evidence>
<comment type="caution">
    <text evidence="1">The sequence shown here is derived from an EMBL/GenBank/DDBJ whole genome shotgun (WGS) entry which is preliminary data.</text>
</comment>
<protein>
    <submittedName>
        <fullName evidence="1">Uncharacterized protein</fullName>
    </submittedName>
</protein>
<organism evidence="1 2">
    <name type="scientific">Haemaphysalis longicornis</name>
    <name type="common">Bush tick</name>
    <dbReference type="NCBI Taxonomy" id="44386"/>
    <lineage>
        <taxon>Eukaryota</taxon>
        <taxon>Metazoa</taxon>
        <taxon>Ecdysozoa</taxon>
        <taxon>Arthropoda</taxon>
        <taxon>Chelicerata</taxon>
        <taxon>Arachnida</taxon>
        <taxon>Acari</taxon>
        <taxon>Parasitiformes</taxon>
        <taxon>Ixodida</taxon>
        <taxon>Ixodoidea</taxon>
        <taxon>Ixodidae</taxon>
        <taxon>Haemaphysalinae</taxon>
        <taxon>Haemaphysalis</taxon>
    </lineage>
</organism>
<dbReference type="Proteomes" id="UP000821853">
    <property type="component" value="Chromosome 1"/>
</dbReference>
<sequence length="145" mass="15392">MFWFVCRSAGCNDALDVKSVVHGLEKMLKTGTAAASLNSSVQSSSSFSSKKLVSAPQSCHLDYKMAATFMKIAQKELAKHCTTPKPGPSNPEVASIALIGGYLARAADERIPCESCTTLLQGPKTDAPILGLIAHQNRGEICYSS</sequence>
<dbReference type="VEuPathDB" id="VectorBase:HLOH_044247"/>
<reference evidence="1 2" key="1">
    <citation type="journal article" date="2020" name="Cell">
        <title>Large-Scale Comparative Analyses of Tick Genomes Elucidate Their Genetic Diversity and Vector Capacities.</title>
        <authorList>
            <consortium name="Tick Genome and Microbiome Consortium (TIGMIC)"/>
            <person name="Jia N."/>
            <person name="Wang J."/>
            <person name="Shi W."/>
            <person name="Du L."/>
            <person name="Sun Y."/>
            <person name="Zhan W."/>
            <person name="Jiang J.F."/>
            <person name="Wang Q."/>
            <person name="Zhang B."/>
            <person name="Ji P."/>
            <person name="Bell-Sakyi L."/>
            <person name="Cui X.M."/>
            <person name="Yuan T.T."/>
            <person name="Jiang B.G."/>
            <person name="Yang W.F."/>
            <person name="Lam T.T."/>
            <person name="Chang Q.C."/>
            <person name="Ding S.J."/>
            <person name="Wang X.J."/>
            <person name="Zhu J.G."/>
            <person name="Ruan X.D."/>
            <person name="Zhao L."/>
            <person name="Wei J.T."/>
            <person name="Ye R.Z."/>
            <person name="Que T.C."/>
            <person name="Du C.H."/>
            <person name="Zhou Y.H."/>
            <person name="Cheng J.X."/>
            <person name="Dai P.F."/>
            <person name="Guo W.B."/>
            <person name="Han X.H."/>
            <person name="Huang E.J."/>
            <person name="Li L.F."/>
            <person name="Wei W."/>
            <person name="Gao Y.C."/>
            <person name="Liu J.Z."/>
            <person name="Shao H.Z."/>
            <person name="Wang X."/>
            <person name="Wang C.C."/>
            <person name="Yang T.C."/>
            <person name="Huo Q.B."/>
            <person name="Li W."/>
            <person name="Chen H.Y."/>
            <person name="Chen S.E."/>
            <person name="Zhou L.G."/>
            <person name="Ni X.B."/>
            <person name="Tian J.H."/>
            <person name="Sheng Y."/>
            <person name="Liu T."/>
            <person name="Pan Y.S."/>
            <person name="Xia L.Y."/>
            <person name="Li J."/>
            <person name="Zhao F."/>
            <person name="Cao W.C."/>
        </authorList>
    </citation>
    <scope>NUCLEOTIDE SEQUENCE [LARGE SCALE GENOMIC DNA]</scope>
    <source>
        <strain evidence="1">HaeL-2018</strain>
    </source>
</reference>
<proteinExistence type="predicted"/>
<dbReference type="AlphaFoldDB" id="A0A9J6FKC5"/>